<dbReference type="InterPro" id="IPR032675">
    <property type="entry name" value="LRR_dom_sf"/>
</dbReference>
<organism evidence="3 4">
    <name type="scientific">Malus domestica</name>
    <name type="common">Apple</name>
    <name type="synonym">Pyrus malus</name>
    <dbReference type="NCBI Taxonomy" id="3750"/>
    <lineage>
        <taxon>Eukaryota</taxon>
        <taxon>Viridiplantae</taxon>
        <taxon>Streptophyta</taxon>
        <taxon>Embryophyta</taxon>
        <taxon>Tracheophyta</taxon>
        <taxon>Spermatophyta</taxon>
        <taxon>Magnoliopsida</taxon>
        <taxon>eudicotyledons</taxon>
        <taxon>Gunneridae</taxon>
        <taxon>Pentapetalae</taxon>
        <taxon>rosids</taxon>
        <taxon>fabids</taxon>
        <taxon>Rosales</taxon>
        <taxon>Rosaceae</taxon>
        <taxon>Amygdaloideae</taxon>
        <taxon>Maleae</taxon>
        <taxon>Malus</taxon>
    </lineage>
</organism>
<dbReference type="SUPFAM" id="SSF52047">
    <property type="entry name" value="RNI-like"/>
    <property type="match status" value="1"/>
</dbReference>
<gene>
    <name evidence="3" type="ORF">DVH24_017127</name>
</gene>
<dbReference type="AlphaFoldDB" id="A0A498IVC8"/>
<keyword evidence="4" id="KW-1185">Reference proteome</keyword>
<comment type="caution">
    <text evidence="3">The sequence shown here is derived from an EMBL/GenBank/DDBJ whole genome shotgun (WGS) entry which is preliminary data.</text>
</comment>
<dbReference type="Gene3D" id="3.80.10.10">
    <property type="entry name" value="Ribonuclease Inhibitor"/>
    <property type="match status" value="1"/>
</dbReference>
<proteinExistence type="predicted"/>
<feature type="domain" description="At1g61320/AtMIF1 LRR" evidence="2">
    <location>
        <begin position="123"/>
        <end position="475"/>
    </location>
</feature>
<dbReference type="InterPro" id="IPR053772">
    <property type="entry name" value="At1g61320/At1g61330-like"/>
</dbReference>
<dbReference type="EMBL" id="RDQH01000336">
    <property type="protein sequence ID" value="RXH86074.1"/>
    <property type="molecule type" value="Genomic_DNA"/>
</dbReference>
<feature type="compositionally biased region" description="Low complexity" evidence="1">
    <location>
        <begin position="33"/>
        <end position="50"/>
    </location>
</feature>
<protein>
    <recommendedName>
        <fullName evidence="2">At1g61320/AtMIF1 LRR domain-containing protein</fullName>
    </recommendedName>
</protein>
<dbReference type="STRING" id="3750.A0A498IVC8"/>
<name>A0A498IVC8_MALDO</name>
<evidence type="ECO:0000259" key="2">
    <source>
        <dbReference type="Pfam" id="PF23622"/>
    </source>
</evidence>
<dbReference type="PANTHER" id="PTHR34145:SF77">
    <property type="match status" value="1"/>
</dbReference>
<evidence type="ECO:0000313" key="3">
    <source>
        <dbReference type="EMBL" id="RXH86074.1"/>
    </source>
</evidence>
<sequence>MSNQANIIKRQKVVYGPPLPPLKRLRRSNNSDSNPVAGVSSGSGSSSNKNAVGRVGSVELNHDVVHHILTLLPVDKCIKARGLATRFKDSWRFARRLHFGREFVKEFRLEPMEFADTVDRVFRFHKGPEIKSFHIYIDPDHDYVARIALKKWVSKCKEKGVEELDLEVFAIERFPDYFVPSRVLDVETLKVLKLTFCVFTLPPLGKGLSLLTTLTLTRVNIIEEYLQTIFNHCLLLETLDMTWCEGFRDLVVCTPYLKRFRVLKIANRGSSVETVTVYAPSLQYFYYTGQFPGFQIISQPMVHLKQAMIKFNPITVFTNYRQIENLVSAVCMVGVLTITGTFLEGLSPRCVNGRLKEKDFSLWNLKELHLILQKHCFCNVTDIACFLKNTPSLERLFIDMRACRFEFNHGPYWELHLQPLLETSNVGWFKFLTIIKIHGFAFEPHHLLLVNFIVQRAICLESLILIFVRNYSKTSPGYWHNYNHLQECFFAWRISSKARLSVYFSANDRSGVHPQHSRIWKGR</sequence>
<dbReference type="Proteomes" id="UP000290289">
    <property type="component" value="Chromosome 10"/>
</dbReference>
<dbReference type="InterPro" id="IPR055357">
    <property type="entry name" value="LRR_At1g61320_AtMIF1"/>
</dbReference>
<dbReference type="PANTHER" id="PTHR34145">
    <property type="entry name" value="OS02G0105600 PROTEIN"/>
    <property type="match status" value="1"/>
</dbReference>
<evidence type="ECO:0000256" key="1">
    <source>
        <dbReference type="SAM" id="MobiDB-lite"/>
    </source>
</evidence>
<dbReference type="Pfam" id="PF23622">
    <property type="entry name" value="LRR_At1g61320_AtMIF1"/>
    <property type="match status" value="1"/>
</dbReference>
<reference evidence="3 4" key="1">
    <citation type="submission" date="2018-10" db="EMBL/GenBank/DDBJ databases">
        <title>A high-quality apple genome assembly.</title>
        <authorList>
            <person name="Hu J."/>
        </authorList>
    </citation>
    <scope>NUCLEOTIDE SEQUENCE [LARGE SCALE GENOMIC DNA]</scope>
    <source>
        <strain evidence="4">cv. HFTH1</strain>
        <tissue evidence="3">Young leaf</tissue>
    </source>
</reference>
<feature type="region of interest" description="Disordered" evidence="1">
    <location>
        <begin position="18"/>
        <end position="50"/>
    </location>
</feature>
<evidence type="ECO:0000313" key="4">
    <source>
        <dbReference type="Proteomes" id="UP000290289"/>
    </source>
</evidence>
<accession>A0A498IVC8</accession>